<protein>
    <submittedName>
        <fullName evidence="2">Uncharacterized protein</fullName>
    </submittedName>
</protein>
<dbReference type="EMBL" id="KZ678136">
    <property type="protein sequence ID" value="PSN66434.1"/>
    <property type="molecule type" value="Genomic_DNA"/>
</dbReference>
<dbReference type="Proteomes" id="UP000240883">
    <property type="component" value="Unassembled WGS sequence"/>
</dbReference>
<name>A0A2T2NLX2_CORCC</name>
<evidence type="ECO:0000256" key="1">
    <source>
        <dbReference type="SAM" id="SignalP"/>
    </source>
</evidence>
<dbReference type="AlphaFoldDB" id="A0A2T2NLX2"/>
<evidence type="ECO:0000313" key="3">
    <source>
        <dbReference type="Proteomes" id="UP000240883"/>
    </source>
</evidence>
<organism evidence="2 3">
    <name type="scientific">Corynespora cassiicola Philippines</name>
    <dbReference type="NCBI Taxonomy" id="1448308"/>
    <lineage>
        <taxon>Eukaryota</taxon>
        <taxon>Fungi</taxon>
        <taxon>Dikarya</taxon>
        <taxon>Ascomycota</taxon>
        <taxon>Pezizomycotina</taxon>
        <taxon>Dothideomycetes</taxon>
        <taxon>Pleosporomycetidae</taxon>
        <taxon>Pleosporales</taxon>
        <taxon>Corynesporascaceae</taxon>
        <taxon>Corynespora</taxon>
    </lineage>
</organism>
<feature type="signal peptide" evidence="1">
    <location>
        <begin position="1"/>
        <end position="17"/>
    </location>
</feature>
<accession>A0A2T2NLX2</accession>
<dbReference type="OrthoDB" id="10415443at2759"/>
<proteinExistence type="predicted"/>
<gene>
    <name evidence="2" type="ORF">BS50DRAFT_635552</name>
</gene>
<feature type="chain" id="PRO_5015605993" evidence="1">
    <location>
        <begin position="18"/>
        <end position="183"/>
    </location>
</feature>
<reference evidence="2 3" key="1">
    <citation type="journal article" date="2018" name="Front. Microbiol.">
        <title>Genome-Wide Analysis of Corynespora cassiicola Leaf Fall Disease Putative Effectors.</title>
        <authorList>
            <person name="Lopez D."/>
            <person name="Ribeiro S."/>
            <person name="Label P."/>
            <person name="Fumanal B."/>
            <person name="Venisse J.S."/>
            <person name="Kohler A."/>
            <person name="de Oliveira R.R."/>
            <person name="Labutti K."/>
            <person name="Lipzen A."/>
            <person name="Lail K."/>
            <person name="Bauer D."/>
            <person name="Ohm R.A."/>
            <person name="Barry K.W."/>
            <person name="Spatafora J."/>
            <person name="Grigoriev I.V."/>
            <person name="Martin F.M."/>
            <person name="Pujade-Renaud V."/>
        </authorList>
    </citation>
    <scope>NUCLEOTIDE SEQUENCE [LARGE SCALE GENOMIC DNA]</scope>
    <source>
        <strain evidence="2 3">Philippines</strain>
    </source>
</reference>
<sequence length="183" mass="19708">MHSLALIAASLPLLAAAWDSKLCNNVGGCSTSTWRTQMPFRCPDGTRQNILETGRTLNAMSDGNYSVVTDRAEFPAACLNGPTPGAADTLAVVVSPNGQNNYYFLTGECTSEKLATTDCYIESDNRFQFHLCQVVDPTGGVCTLNTSAGKCESYGDVRKECVGWTPEQVEEPCTFNGEANNCR</sequence>
<keyword evidence="3" id="KW-1185">Reference proteome</keyword>
<evidence type="ECO:0000313" key="2">
    <source>
        <dbReference type="EMBL" id="PSN66434.1"/>
    </source>
</evidence>
<keyword evidence="1" id="KW-0732">Signal</keyword>